<keyword evidence="2" id="KW-1185">Reference proteome</keyword>
<proteinExistence type="predicted"/>
<protein>
    <submittedName>
        <fullName evidence="1">Uncharacterized protein</fullName>
    </submittedName>
</protein>
<gene>
    <name evidence="1" type="ORF">MSG28_011993</name>
</gene>
<name>A0ACC0KMR4_CHOFU</name>
<evidence type="ECO:0000313" key="1">
    <source>
        <dbReference type="EMBL" id="KAI8437759.1"/>
    </source>
</evidence>
<sequence length="66" mass="7659">MKRAEKTKMVRRYKRKTEQHSWSMQAMKQAVHSIISGEMGYKKASNMHNVPQTTLEHAEAEEAAKI</sequence>
<comment type="caution">
    <text evidence="1">The sequence shown here is derived from an EMBL/GenBank/DDBJ whole genome shotgun (WGS) entry which is preliminary data.</text>
</comment>
<reference evidence="1 2" key="1">
    <citation type="journal article" date="2022" name="Genome Biol. Evol.">
        <title>The Spruce Budworm Genome: Reconstructing the Evolutionary History of Antifreeze Proteins.</title>
        <authorList>
            <person name="Beliveau C."/>
            <person name="Gagne P."/>
            <person name="Picq S."/>
            <person name="Vernygora O."/>
            <person name="Keeling C.I."/>
            <person name="Pinkney K."/>
            <person name="Doucet D."/>
            <person name="Wen F."/>
            <person name="Johnston J.S."/>
            <person name="Maaroufi H."/>
            <person name="Boyle B."/>
            <person name="Laroche J."/>
            <person name="Dewar K."/>
            <person name="Juretic N."/>
            <person name="Blackburn G."/>
            <person name="Nisole A."/>
            <person name="Brunet B."/>
            <person name="Brandao M."/>
            <person name="Lumley L."/>
            <person name="Duan J."/>
            <person name="Quan G."/>
            <person name="Lucarotti C.J."/>
            <person name="Roe A.D."/>
            <person name="Sperling F.A.H."/>
            <person name="Levesque R.C."/>
            <person name="Cusson M."/>
        </authorList>
    </citation>
    <scope>NUCLEOTIDE SEQUENCE [LARGE SCALE GENOMIC DNA]</scope>
    <source>
        <strain evidence="1">Glfc:IPQL:Cfum</strain>
    </source>
</reference>
<dbReference type="EMBL" id="CM046120">
    <property type="protein sequence ID" value="KAI8437759.1"/>
    <property type="molecule type" value="Genomic_DNA"/>
</dbReference>
<accession>A0ACC0KMR4</accession>
<dbReference type="Proteomes" id="UP001064048">
    <property type="component" value="Chromosome 20"/>
</dbReference>
<organism evidence="1 2">
    <name type="scientific">Choristoneura fumiferana</name>
    <name type="common">Spruce budworm moth</name>
    <name type="synonym">Archips fumiferana</name>
    <dbReference type="NCBI Taxonomy" id="7141"/>
    <lineage>
        <taxon>Eukaryota</taxon>
        <taxon>Metazoa</taxon>
        <taxon>Ecdysozoa</taxon>
        <taxon>Arthropoda</taxon>
        <taxon>Hexapoda</taxon>
        <taxon>Insecta</taxon>
        <taxon>Pterygota</taxon>
        <taxon>Neoptera</taxon>
        <taxon>Endopterygota</taxon>
        <taxon>Lepidoptera</taxon>
        <taxon>Glossata</taxon>
        <taxon>Ditrysia</taxon>
        <taxon>Tortricoidea</taxon>
        <taxon>Tortricidae</taxon>
        <taxon>Tortricinae</taxon>
        <taxon>Choristoneura</taxon>
    </lineage>
</organism>
<evidence type="ECO:0000313" key="2">
    <source>
        <dbReference type="Proteomes" id="UP001064048"/>
    </source>
</evidence>